<protein>
    <recommendedName>
        <fullName evidence="2">Methyltransferase type 11 domain-containing protein</fullName>
    </recommendedName>
</protein>
<dbReference type="SUPFAM" id="SSF53335">
    <property type="entry name" value="S-adenosyl-L-methionine-dependent methyltransferases"/>
    <property type="match status" value="1"/>
</dbReference>
<accession>A0A381WIX2</accession>
<evidence type="ECO:0008006" key="2">
    <source>
        <dbReference type="Google" id="ProtNLM"/>
    </source>
</evidence>
<organism evidence="1">
    <name type="scientific">marine metagenome</name>
    <dbReference type="NCBI Taxonomy" id="408172"/>
    <lineage>
        <taxon>unclassified sequences</taxon>
        <taxon>metagenomes</taxon>
        <taxon>ecological metagenomes</taxon>
    </lineage>
</organism>
<proteinExistence type="predicted"/>
<dbReference type="AlphaFoldDB" id="A0A381WIX2"/>
<dbReference type="InterPro" id="IPR029063">
    <property type="entry name" value="SAM-dependent_MTases_sf"/>
</dbReference>
<dbReference type="Pfam" id="PF13489">
    <property type="entry name" value="Methyltransf_23"/>
    <property type="match status" value="1"/>
</dbReference>
<gene>
    <name evidence="1" type="ORF">METZ01_LOCUS105304</name>
</gene>
<sequence>MNQSREHTLKEKIDSFIFGKLIDQPRWELEKALIGHVNSVLDLGCGSHSDIGYFKKQLERTVGVDLFLPSINISRENQLHHEYYKIDILSAAEYFGENSFDCVVALDVIEHLEKTDGLHLLDQMETIARKKVIIFTPNGFLEQKPFDGNEWQRHVSGWEIDEMRQMGFDIIGINGWKPLRGPRARITIRPKSFWKRMSYLSELYVTKNPQFAFQILCVKNL</sequence>
<name>A0A381WIX2_9ZZZZ</name>
<dbReference type="EMBL" id="UINC01011951">
    <property type="protein sequence ID" value="SVA52450.1"/>
    <property type="molecule type" value="Genomic_DNA"/>
</dbReference>
<reference evidence="1" key="1">
    <citation type="submission" date="2018-05" db="EMBL/GenBank/DDBJ databases">
        <authorList>
            <person name="Lanie J.A."/>
            <person name="Ng W.-L."/>
            <person name="Kazmierczak K.M."/>
            <person name="Andrzejewski T.M."/>
            <person name="Davidsen T.M."/>
            <person name="Wayne K.J."/>
            <person name="Tettelin H."/>
            <person name="Glass J.I."/>
            <person name="Rusch D."/>
            <person name="Podicherti R."/>
            <person name="Tsui H.-C.T."/>
            <person name="Winkler M.E."/>
        </authorList>
    </citation>
    <scope>NUCLEOTIDE SEQUENCE</scope>
</reference>
<dbReference type="Gene3D" id="3.40.50.150">
    <property type="entry name" value="Vaccinia Virus protein VP39"/>
    <property type="match status" value="1"/>
</dbReference>
<dbReference type="CDD" id="cd02440">
    <property type="entry name" value="AdoMet_MTases"/>
    <property type="match status" value="1"/>
</dbReference>
<evidence type="ECO:0000313" key="1">
    <source>
        <dbReference type="EMBL" id="SVA52450.1"/>
    </source>
</evidence>